<evidence type="ECO:0000256" key="1">
    <source>
        <dbReference type="SAM" id="MobiDB-lite"/>
    </source>
</evidence>
<dbReference type="WBParaSite" id="SCUD_0001470701-mRNA-1">
    <property type="protein sequence ID" value="SCUD_0001470701-mRNA-1"/>
    <property type="gene ID" value="SCUD_0001470701"/>
</dbReference>
<dbReference type="AlphaFoldDB" id="A0A183KI49"/>
<dbReference type="EMBL" id="UZAK01036947">
    <property type="protein sequence ID" value="VDP57192.1"/>
    <property type="molecule type" value="Genomic_DNA"/>
</dbReference>
<feature type="compositionally biased region" description="Polar residues" evidence="1">
    <location>
        <begin position="500"/>
        <end position="509"/>
    </location>
</feature>
<organism evidence="4">
    <name type="scientific">Schistosoma curassoni</name>
    <dbReference type="NCBI Taxonomy" id="6186"/>
    <lineage>
        <taxon>Eukaryota</taxon>
        <taxon>Metazoa</taxon>
        <taxon>Spiralia</taxon>
        <taxon>Lophotrochozoa</taxon>
        <taxon>Platyhelminthes</taxon>
        <taxon>Trematoda</taxon>
        <taxon>Digenea</taxon>
        <taxon>Strigeidida</taxon>
        <taxon>Schistosomatoidea</taxon>
        <taxon>Schistosomatidae</taxon>
        <taxon>Schistosoma</taxon>
    </lineage>
</organism>
<accession>A0A183KI49</accession>
<feature type="region of interest" description="Disordered" evidence="1">
    <location>
        <begin position="476"/>
        <end position="509"/>
    </location>
</feature>
<dbReference type="Proteomes" id="UP000279833">
    <property type="component" value="Unassembled WGS sequence"/>
</dbReference>
<reference evidence="2 3" key="2">
    <citation type="submission" date="2018-11" db="EMBL/GenBank/DDBJ databases">
        <authorList>
            <consortium name="Pathogen Informatics"/>
        </authorList>
    </citation>
    <scope>NUCLEOTIDE SEQUENCE [LARGE SCALE GENOMIC DNA]</scope>
    <source>
        <strain evidence="2">Dakar</strain>
        <strain evidence="3">Dakar, Senegal</strain>
    </source>
</reference>
<sequence length="615" mass="71202">MNYHSVENLSLYNTTNETTDKHNTISYNNINTTTTTSASTATTTTATTIITTTTATNTNTTTTNNNNSDIKTNDFVQNTRDNYQLSLSNKCTVQHRPTINRPTVQQPFDSTNMNISQFYKEQQLNSIKFTWIQSKSLPNLKINSKITKKTSVWKNSFKLITHSLSLLPITNYSIQHFNKQTNFIDNLKISPSYHVVTQMIDHQNDPISNQIKPHINKFNQLSIQLHNQYYNHKSNHSMRLETKSLPLLSSIDYWKNTLKTSLSKHIHFIHSYSLCNLHRNNNIPLNTIMEVNSYPLNDHKLLINHNSSDHNNHKEDHHLKVNHCMKKKISNCIQQPKVYVTSNQSIEYLSNSKQILCRDQKLRYHYPLRSTIFHSNTMKLMNIKKFTKSYDLESHLTYYDTFRKFHNARKNLQFGVFSDTELLTSKFTITSTDDSAIDSCCDDDDDDDNDDDGELHSSIDSLYIKNNFIKSNRKRNDVMTSNNNNNNNNNISCHGNSNNQDTNHSNGNRLKRISTISNTNDHNNEKHDNHSNEPLNSINIEMKRSIIGNTNKNYTSIVSNEKQKSIECNNTIQIQLKSFSLTTIDKRHSECEVIMITKQLKQLVPLINNDDVIRR</sequence>
<feature type="compositionally biased region" description="Low complexity" evidence="1">
    <location>
        <begin position="481"/>
        <end position="499"/>
    </location>
</feature>
<reference evidence="4" key="1">
    <citation type="submission" date="2016-06" db="UniProtKB">
        <authorList>
            <consortium name="WormBaseParasite"/>
        </authorList>
    </citation>
    <scope>IDENTIFICATION</scope>
</reference>
<protein>
    <submittedName>
        <fullName evidence="4">SH2 domain-containing protein</fullName>
    </submittedName>
</protein>
<name>A0A183KI49_9TREM</name>
<gene>
    <name evidence="2" type="ORF">SCUD_LOCUS14704</name>
</gene>
<dbReference type="STRING" id="6186.A0A183KI49"/>
<evidence type="ECO:0000313" key="2">
    <source>
        <dbReference type="EMBL" id="VDP57192.1"/>
    </source>
</evidence>
<proteinExistence type="predicted"/>
<evidence type="ECO:0000313" key="3">
    <source>
        <dbReference type="Proteomes" id="UP000279833"/>
    </source>
</evidence>
<evidence type="ECO:0000313" key="4">
    <source>
        <dbReference type="WBParaSite" id="SCUD_0001470701-mRNA-1"/>
    </source>
</evidence>
<keyword evidence="3" id="KW-1185">Reference proteome</keyword>